<dbReference type="GO" id="GO:0000976">
    <property type="term" value="F:transcription cis-regulatory region binding"/>
    <property type="evidence" value="ECO:0007669"/>
    <property type="project" value="TreeGrafter"/>
</dbReference>
<sequence length="206" mass="22975">MYDNPDVGAPTASPRERVLTAAYELFSRRGIRAVGTDEVIARAGVARATLYRHFATKNDLVVAVLVRREELWTRGLIEEQSRQRGNTPEEQLLAIFDVMHDWFRLSDRYEGCSFINVLFEVGPDHPAGQACITHIDHVRDIVRRRAVAAGLTDVEEFASSWHILMKGAIVLAAVGDLDAALRARKMARFLIDEHRPPSAADTGEAV</sequence>
<feature type="DNA-binding region" description="H-T-H motif" evidence="2">
    <location>
        <begin position="35"/>
        <end position="54"/>
    </location>
</feature>
<dbReference type="AlphaFoldDB" id="A0A1X2L053"/>
<name>A0A1X2L053_9MYCO</name>
<dbReference type="Pfam" id="PF00440">
    <property type="entry name" value="TetR_N"/>
    <property type="match status" value="1"/>
</dbReference>
<reference evidence="4 5" key="1">
    <citation type="submission" date="2017-04" db="EMBL/GenBank/DDBJ databases">
        <title>The new phylogeny of genus Mycobacterium.</title>
        <authorList>
            <person name="Tortoli E."/>
            <person name="Trovato A."/>
            <person name="Cirillo D.M."/>
        </authorList>
    </citation>
    <scope>NUCLEOTIDE SEQUENCE [LARGE SCALE GENOMIC DNA]</scope>
    <source>
        <strain evidence="4 5">DSM 45247</strain>
    </source>
</reference>
<evidence type="ECO:0000259" key="3">
    <source>
        <dbReference type="PROSITE" id="PS50977"/>
    </source>
</evidence>
<gene>
    <name evidence="4" type="ORF">B8W69_14545</name>
</gene>
<dbReference type="RefSeq" id="WP_085290481.1">
    <property type="nucleotide sequence ID" value="NZ_NCXM01000013.1"/>
</dbReference>
<evidence type="ECO:0000256" key="2">
    <source>
        <dbReference type="PROSITE-ProRule" id="PRU00335"/>
    </source>
</evidence>
<accession>A0A1X2L053</accession>
<organism evidence="4 5">
    <name type="scientific">Mycolicibacterium vulneris</name>
    <dbReference type="NCBI Taxonomy" id="547163"/>
    <lineage>
        <taxon>Bacteria</taxon>
        <taxon>Bacillati</taxon>
        <taxon>Actinomycetota</taxon>
        <taxon>Actinomycetes</taxon>
        <taxon>Mycobacteriales</taxon>
        <taxon>Mycobacteriaceae</taxon>
        <taxon>Mycolicibacterium</taxon>
    </lineage>
</organism>
<dbReference type="OrthoDB" id="4214267at2"/>
<feature type="domain" description="HTH tetR-type" evidence="3">
    <location>
        <begin position="12"/>
        <end position="72"/>
    </location>
</feature>
<dbReference type="SUPFAM" id="SSF46689">
    <property type="entry name" value="Homeodomain-like"/>
    <property type="match status" value="1"/>
</dbReference>
<dbReference type="SUPFAM" id="SSF48498">
    <property type="entry name" value="Tetracyclin repressor-like, C-terminal domain"/>
    <property type="match status" value="1"/>
</dbReference>
<dbReference type="InterPro" id="IPR036271">
    <property type="entry name" value="Tet_transcr_reg_TetR-rel_C_sf"/>
</dbReference>
<dbReference type="Proteomes" id="UP000242320">
    <property type="component" value="Unassembled WGS sequence"/>
</dbReference>
<dbReference type="PANTHER" id="PTHR30055:SF200">
    <property type="entry name" value="HTH-TYPE TRANSCRIPTIONAL REPRESSOR BDCR"/>
    <property type="match status" value="1"/>
</dbReference>
<dbReference type="InterPro" id="IPR050109">
    <property type="entry name" value="HTH-type_TetR-like_transc_reg"/>
</dbReference>
<evidence type="ECO:0000256" key="1">
    <source>
        <dbReference type="ARBA" id="ARBA00023125"/>
    </source>
</evidence>
<dbReference type="EMBL" id="NCXM01000013">
    <property type="protein sequence ID" value="OSC27390.1"/>
    <property type="molecule type" value="Genomic_DNA"/>
</dbReference>
<dbReference type="InterPro" id="IPR009057">
    <property type="entry name" value="Homeodomain-like_sf"/>
</dbReference>
<dbReference type="PANTHER" id="PTHR30055">
    <property type="entry name" value="HTH-TYPE TRANSCRIPTIONAL REGULATOR RUTR"/>
    <property type="match status" value="1"/>
</dbReference>
<dbReference type="PRINTS" id="PR00455">
    <property type="entry name" value="HTHTETR"/>
</dbReference>
<keyword evidence="1 2" id="KW-0238">DNA-binding</keyword>
<dbReference type="PROSITE" id="PS50977">
    <property type="entry name" value="HTH_TETR_2"/>
    <property type="match status" value="1"/>
</dbReference>
<evidence type="ECO:0000313" key="4">
    <source>
        <dbReference type="EMBL" id="OSC27390.1"/>
    </source>
</evidence>
<dbReference type="GO" id="GO:0003700">
    <property type="term" value="F:DNA-binding transcription factor activity"/>
    <property type="evidence" value="ECO:0007669"/>
    <property type="project" value="TreeGrafter"/>
</dbReference>
<dbReference type="InterPro" id="IPR001647">
    <property type="entry name" value="HTH_TetR"/>
</dbReference>
<comment type="caution">
    <text evidence="4">The sequence shown here is derived from an EMBL/GenBank/DDBJ whole genome shotgun (WGS) entry which is preliminary data.</text>
</comment>
<dbReference type="Gene3D" id="1.10.357.10">
    <property type="entry name" value="Tetracycline Repressor, domain 2"/>
    <property type="match status" value="1"/>
</dbReference>
<protein>
    <submittedName>
        <fullName evidence="4">TetR family transcriptional regulator</fullName>
    </submittedName>
</protein>
<evidence type="ECO:0000313" key="5">
    <source>
        <dbReference type="Proteomes" id="UP000242320"/>
    </source>
</evidence>
<proteinExistence type="predicted"/>
<keyword evidence="5" id="KW-1185">Reference proteome</keyword>